<dbReference type="Proteomes" id="UP000494206">
    <property type="component" value="Unassembled WGS sequence"/>
</dbReference>
<organism evidence="2 3">
    <name type="scientific">Caenorhabditis bovis</name>
    <dbReference type="NCBI Taxonomy" id="2654633"/>
    <lineage>
        <taxon>Eukaryota</taxon>
        <taxon>Metazoa</taxon>
        <taxon>Ecdysozoa</taxon>
        <taxon>Nematoda</taxon>
        <taxon>Chromadorea</taxon>
        <taxon>Rhabditida</taxon>
        <taxon>Rhabditina</taxon>
        <taxon>Rhabditomorpha</taxon>
        <taxon>Rhabditoidea</taxon>
        <taxon>Rhabditidae</taxon>
        <taxon>Peloderinae</taxon>
        <taxon>Caenorhabditis</taxon>
    </lineage>
</organism>
<dbReference type="EMBL" id="CADEPM010000014">
    <property type="protein sequence ID" value="CAB3411557.1"/>
    <property type="molecule type" value="Genomic_DNA"/>
</dbReference>
<comment type="caution">
    <text evidence="2">The sequence shown here is derived from an EMBL/GenBank/DDBJ whole genome shotgun (WGS) entry which is preliminary data.</text>
</comment>
<reference evidence="2 3" key="1">
    <citation type="submission" date="2020-04" db="EMBL/GenBank/DDBJ databases">
        <authorList>
            <person name="Laetsch R D."/>
            <person name="Stevens L."/>
            <person name="Kumar S."/>
            <person name="Blaxter L. M."/>
        </authorList>
    </citation>
    <scope>NUCLEOTIDE SEQUENCE [LARGE SCALE GENOMIC DNA]</scope>
</reference>
<name>A0A8S1FGE0_9PELO</name>
<keyword evidence="3" id="KW-1185">Reference proteome</keyword>
<evidence type="ECO:0000313" key="3">
    <source>
        <dbReference type="Proteomes" id="UP000494206"/>
    </source>
</evidence>
<protein>
    <submittedName>
        <fullName evidence="2">Uncharacterized protein</fullName>
    </submittedName>
</protein>
<gene>
    <name evidence="2" type="ORF">CBOVIS_LOCUS12940</name>
</gene>
<sequence length="131" mass="15483">MKDVLLYELDRIHETAVAISYRANLPPDDFLREIFNSIAATKQNLENLSFLGNHFEYHQQINEFESNIKCLEQDIQNYYNLDDVVELPDIVENEDHRVENQEDDSIEEEEEQNEADEHEEQADTEDELPIL</sequence>
<proteinExistence type="predicted"/>
<dbReference type="AlphaFoldDB" id="A0A8S1FGE0"/>
<feature type="region of interest" description="Disordered" evidence="1">
    <location>
        <begin position="90"/>
        <end position="131"/>
    </location>
</feature>
<feature type="compositionally biased region" description="Acidic residues" evidence="1">
    <location>
        <begin position="101"/>
        <end position="131"/>
    </location>
</feature>
<evidence type="ECO:0000256" key="1">
    <source>
        <dbReference type="SAM" id="MobiDB-lite"/>
    </source>
</evidence>
<evidence type="ECO:0000313" key="2">
    <source>
        <dbReference type="EMBL" id="CAB3411557.1"/>
    </source>
</evidence>
<accession>A0A8S1FGE0</accession>